<dbReference type="Pfam" id="PF07559">
    <property type="entry name" value="FlgE_D2"/>
    <property type="match status" value="1"/>
</dbReference>
<keyword evidence="10" id="KW-0966">Cell projection</keyword>
<dbReference type="SUPFAM" id="SSF117143">
    <property type="entry name" value="Flagellar hook protein flgE"/>
    <property type="match status" value="1"/>
</dbReference>
<feature type="domain" description="Flagellar hook protein FlgE D2" evidence="8">
    <location>
        <begin position="161"/>
        <end position="286"/>
    </location>
</feature>
<evidence type="ECO:0000256" key="4">
    <source>
        <dbReference type="ARBA" id="ARBA00023143"/>
    </source>
</evidence>
<reference evidence="10" key="1">
    <citation type="submission" date="2016-01" db="EMBL/GenBank/DDBJ databases">
        <authorList>
            <person name="Peeters C."/>
        </authorList>
    </citation>
    <scope>NUCLEOTIDE SEQUENCE [LARGE SCALE GENOMIC DNA]</scope>
    <source>
        <strain evidence="10">LMG 29318</strain>
    </source>
</reference>
<dbReference type="PANTHER" id="PTHR30435">
    <property type="entry name" value="FLAGELLAR PROTEIN"/>
    <property type="match status" value="1"/>
</dbReference>
<evidence type="ECO:0000256" key="2">
    <source>
        <dbReference type="ARBA" id="ARBA00009677"/>
    </source>
</evidence>
<dbReference type="Pfam" id="PF06429">
    <property type="entry name" value="Flg_bbr_C"/>
    <property type="match status" value="1"/>
</dbReference>
<sequence>MSYQQALSGLGAASSDLDVIGNNIANANTVGFKQGAAQFADMYASSMATAVSNQIGIGTRMSEVQQQFSQGTITTTNQALDVAINGNGFYQLSNNGSVVYSRNGVFHLDNSGNIVNSSGLQLMGYAADSSGVVNSASTVPLTVPTANIAPTATKKITAAFNLNSQDDVKAAADFDPANGNTYNASTSVDAYDSLGGTQKVSVYFTKSSTNTWEAFAGYGDPVTQKKDLGPVTFDSSGNMTSGKTFSFTIPDGASATSGATQTLTLDLSGTTQYGAKSGLTNLHQDGNSTGELTGFTVGTDGMLTGNYSNGETKALGQIAVANFNNQNGLQNLGGNVYAQTAASGAAQVSVPGSTNHGTLQGGAVENSNVDLTSELVNLITAQRNYQANAQTIKTQQTVDQTLINL</sequence>
<dbReference type="InterPro" id="IPR037058">
    <property type="entry name" value="Falgellar_hook_FlgE_sf"/>
</dbReference>
<accession>A0A157Z283</accession>
<dbReference type="PROSITE" id="PS00588">
    <property type="entry name" value="FLAGELLA_BB_ROD"/>
    <property type="match status" value="1"/>
</dbReference>
<evidence type="ECO:0000259" key="9">
    <source>
        <dbReference type="Pfam" id="PF22692"/>
    </source>
</evidence>
<evidence type="ECO:0000313" key="10">
    <source>
        <dbReference type="EMBL" id="SAK39117.1"/>
    </source>
</evidence>
<comment type="function">
    <text evidence="5">A flexible structure which links the flagellar filament to the drive apparatus in the basal body.</text>
</comment>
<dbReference type="RefSeq" id="WP_061122048.1">
    <property type="nucleotide sequence ID" value="NZ_FCOF02000001.1"/>
</dbReference>
<comment type="subcellular location">
    <subcellularLocation>
        <location evidence="1 5">Bacterial flagellum basal body</location>
    </subcellularLocation>
</comment>
<dbReference type="GO" id="GO:0005829">
    <property type="term" value="C:cytosol"/>
    <property type="evidence" value="ECO:0007669"/>
    <property type="project" value="TreeGrafter"/>
</dbReference>
<proteinExistence type="inferred from homology"/>
<keyword evidence="10" id="KW-0282">Flagellum</keyword>
<dbReference type="AlphaFoldDB" id="A0A157Z283"/>
<protein>
    <recommendedName>
        <fullName evidence="3 5">Flagellar hook protein FlgE</fullName>
    </recommendedName>
</protein>
<dbReference type="EMBL" id="FCOF02000001">
    <property type="protein sequence ID" value="SAK39117.1"/>
    <property type="molecule type" value="Genomic_DNA"/>
</dbReference>
<dbReference type="Proteomes" id="UP000054870">
    <property type="component" value="Unassembled WGS sequence"/>
</dbReference>
<dbReference type="InterPro" id="IPR019776">
    <property type="entry name" value="Flagellar_basal_body_rod_CS"/>
</dbReference>
<keyword evidence="11" id="KW-1185">Reference proteome</keyword>
<dbReference type="Gene3D" id="2.60.98.20">
    <property type="entry name" value="Flagellar hook protein FlgE"/>
    <property type="match status" value="1"/>
</dbReference>
<evidence type="ECO:0000256" key="3">
    <source>
        <dbReference type="ARBA" id="ARBA00019015"/>
    </source>
</evidence>
<dbReference type="GO" id="GO:0009424">
    <property type="term" value="C:bacterial-type flagellum hook"/>
    <property type="evidence" value="ECO:0007669"/>
    <property type="project" value="TreeGrafter"/>
</dbReference>
<dbReference type="NCBIfam" id="TIGR03506">
    <property type="entry name" value="FlgEFG_subfam"/>
    <property type="match status" value="1"/>
</dbReference>
<keyword evidence="4 5" id="KW-0975">Bacterial flagellum</keyword>
<dbReference type="InterPro" id="IPR001444">
    <property type="entry name" value="Flag_bb_rod_N"/>
</dbReference>
<keyword evidence="10" id="KW-0969">Cilium</keyword>
<feature type="domain" description="Flagellar hook protein FlgE/F/G-like D1" evidence="9">
    <location>
        <begin position="83"/>
        <end position="145"/>
    </location>
</feature>
<feature type="domain" description="Flagellar basal body rod protein N-terminal" evidence="6">
    <location>
        <begin position="6"/>
        <end position="33"/>
    </location>
</feature>
<comment type="similarity">
    <text evidence="2 5">Belongs to the flagella basal body rod proteins family.</text>
</comment>
<dbReference type="NCBIfam" id="NF004238">
    <property type="entry name" value="PRK05682.1-1"/>
    <property type="match status" value="1"/>
</dbReference>
<evidence type="ECO:0000256" key="5">
    <source>
        <dbReference type="RuleBase" id="RU362116"/>
    </source>
</evidence>
<gene>
    <name evidence="10" type="ORF">AWB75_00007</name>
</gene>
<dbReference type="InterPro" id="IPR011491">
    <property type="entry name" value="FlgE_D2"/>
</dbReference>
<comment type="caution">
    <text evidence="10">The sequence shown here is derived from an EMBL/GenBank/DDBJ whole genome shotgun (WGS) entry which is preliminary data.</text>
</comment>
<evidence type="ECO:0000256" key="1">
    <source>
        <dbReference type="ARBA" id="ARBA00004117"/>
    </source>
</evidence>
<dbReference type="InterPro" id="IPR053967">
    <property type="entry name" value="LlgE_F_G-like_D1"/>
</dbReference>
<evidence type="ECO:0000259" key="8">
    <source>
        <dbReference type="Pfam" id="PF07559"/>
    </source>
</evidence>
<dbReference type="InterPro" id="IPR020013">
    <property type="entry name" value="Flagellar_FlgE/F/G"/>
</dbReference>
<evidence type="ECO:0000259" key="7">
    <source>
        <dbReference type="Pfam" id="PF06429"/>
    </source>
</evidence>
<organism evidence="10 11">
    <name type="scientific">Caballeronia catudaia</name>
    <dbReference type="NCBI Taxonomy" id="1777136"/>
    <lineage>
        <taxon>Bacteria</taxon>
        <taxon>Pseudomonadati</taxon>
        <taxon>Pseudomonadota</taxon>
        <taxon>Betaproteobacteria</taxon>
        <taxon>Burkholderiales</taxon>
        <taxon>Burkholderiaceae</taxon>
        <taxon>Caballeronia</taxon>
    </lineage>
</organism>
<dbReference type="GO" id="GO:0071978">
    <property type="term" value="P:bacterial-type flagellum-dependent swarming motility"/>
    <property type="evidence" value="ECO:0007669"/>
    <property type="project" value="TreeGrafter"/>
</dbReference>
<dbReference type="Pfam" id="PF00460">
    <property type="entry name" value="Flg_bb_rod"/>
    <property type="match status" value="1"/>
</dbReference>
<name>A0A157Z283_9BURK</name>
<feature type="domain" description="Flagellar basal-body/hook protein C-terminal" evidence="7">
    <location>
        <begin position="361"/>
        <end position="405"/>
    </location>
</feature>
<dbReference type="OrthoDB" id="8578401at2"/>
<evidence type="ECO:0000259" key="6">
    <source>
        <dbReference type="Pfam" id="PF00460"/>
    </source>
</evidence>
<dbReference type="Pfam" id="PF22692">
    <property type="entry name" value="LlgE_F_G_D1"/>
    <property type="match status" value="1"/>
</dbReference>
<dbReference type="GO" id="GO:0009425">
    <property type="term" value="C:bacterial-type flagellum basal body"/>
    <property type="evidence" value="ECO:0007669"/>
    <property type="project" value="UniProtKB-SubCell"/>
</dbReference>
<dbReference type="PANTHER" id="PTHR30435:SF1">
    <property type="entry name" value="FLAGELLAR HOOK PROTEIN FLGE"/>
    <property type="match status" value="1"/>
</dbReference>
<dbReference type="InterPro" id="IPR037925">
    <property type="entry name" value="FlgE/F/G-like"/>
</dbReference>
<evidence type="ECO:0000313" key="11">
    <source>
        <dbReference type="Proteomes" id="UP000054870"/>
    </source>
</evidence>
<dbReference type="InterPro" id="IPR010930">
    <property type="entry name" value="Flg_bb/hook_C_dom"/>
</dbReference>